<gene>
    <name evidence="1" type="ORF">H5410_003087</name>
</gene>
<organism evidence="1 2">
    <name type="scientific">Solanum commersonii</name>
    <name type="common">Commerson's wild potato</name>
    <name type="synonym">Commerson's nightshade</name>
    <dbReference type="NCBI Taxonomy" id="4109"/>
    <lineage>
        <taxon>Eukaryota</taxon>
        <taxon>Viridiplantae</taxon>
        <taxon>Streptophyta</taxon>
        <taxon>Embryophyta</taxon>
        <taxon>Tracheophyta</taxon>
        <taxon>Spermatophyta</taxon>
        <taxon>Magnoliopsida</taxon>
        <taxon>eudicotyledons</taxon>
        <taxon>Gunneridae</taxon>
        <taxon>Pentapetalae</taxon>
        <taxon>asterids</taxon>
        <taxon>lamiids</taxon>
        <taxon>Solanales</taxon>
        <taxon>Solanaceae</taxon>
        <taxon>Solanoideae</taxon>
        <taxon>Solaneae</taxon>
        <taxon>Solanum</taxon>
    </lineage>
</organism>
<keyword evidence="2" id="KW-1185">Reference proteome</keyword>
<name>A0A9J6B453_SOLCO</name>
<protein>
    <recommendedName>
        <fullName evidence="3">Polyprotein protein</fullName>
    </recommendedName>
</protein>
<sequence length="92" mass="10237">MIERDITAALTPLQASNDALTMRVVIFERGQGVTTEVTTLKAEIPNNSSTEIPTRAKVPWATTGDDIIEDVFDAEFEAETNEEQLEERDKIV</sequence>
<accession>A0A9J6B453</accession>
<comment type="caution">
    <text evidence="1">The sequence shown here is derived from an EMBL/GenBank/DDBJ whole genome shotgun (WGS) entry which is preliminary data.</text>
</comment>
<evidence type="ECO:0000313" key="2">
    <source>
        <dbReference type="Proteomes" id="UP000824120"/>
    </source>
</evidence>
<dbReference type="EMBL" id="JACXVP010000001">
    <property type="protein sequence ID" value="KAG5631370.1"/>
    <property type="molecule type" value="Genomic_DNA"/>
</dbReference>
<proteinExistence type="predicted"/>
<evidence type="ECO:0008006" key="3">
    <source>
        <dbReference type="Google" id="ProtNLM"/>
    </source>
</evidence>
<evidence type="ECO:0000313" key="1">
    <source>
        <dbReference type="EMBL" id="KAG5631370.1"/>
    </source>
</evidence>
<dbReference type="AlphaFoldDB" id="A0A9J6B453"/>
<reference evidence="1 2" key="1">
    <citation type="submission" date="2020-09" db="EMBL/GenBank/DDBJ databases">
        <title>De no assembly of potato wild relative species, Solanum commersonii.</title>
        <authorList>
            <person name="Cho K."/>
        </authorList>
    </citation>
    <scope>NUCLEOTIDE SEQUENCE [LARGE SCALE GENOMIC DNA]</scope>
    <source>
        <strain evidence="1">LZ3.2</strain>
        <tissue evidence="1">Leaf</tissue>
    </source>
</reference>
<dbReference type="Proteomes" id="UP000824120">
    <property type="component" value="Chromosome 1"/>
</dbReference>